<dbReference type="EC" id="3.2.2.23" evidence="5"/>
<dbReference type="GO" id="GO:0140078">
    <property type="term" value="F:class I DNA-(apurinic or apyrimidinic site) endonuclease activity"/>
    <property type="evidence" value="ECO:0007669"/>
    <property type="project" value="UniProtKB-EC"/>
</dbReference>
<evidence type="ECO:0000256" key="5">
    <source>
        <dbReference type="ARBA" id="ARBA00012024"/>
    </source>
</evidence>
<dbReference type="InterPro" id="IPR010979">
    <property type="entry name" value="Ribosomal_uS13-like_H2TH"/>
</dbReference>
<evidence type="ECO:0000256" key="6">
    <source>
        <dbReference type="ARBA" id="ARBA00012720"/>
    </source>
</evidence>
<name>A0A7C1XDL1_THERO</name>
<comment type="similarity">
    <text evidence="3">Belongs to the FPG family.</text>
</comment>
<keyword evidence="13" id="KW-0238">DNA-binding</keyword>
<comment type="catalytic activity">
    <reaction evidence="1">
        <text>Hydrolysis of DNA containing ring-opened 7-methylguanine residues, releasing 2,6-diamino-4-hydroxy-5-(N-methyl)formamidopyrimidine.</text>
        <dbReference type="EC" id="3.2.2.23"/>
    </reaction>
</comment>
<dbReference type="EC" id="4.2.99.18" evidence="6"/>
<evidence type="ECO:0000259" key="21">
    <source>
        <dbReference type="PROSITE" id="PS51068"/>
    </source>
</evidence>
<evidence type="ECO:0000256" key="13">
    <source>
        <dbReference type="ARBA" id="ARBA00023125"/>
    </source>
</evidence>
<dbReference type="GO" id="GO:0006284">
    <property type="term" value="P:base-excision repair"/>
    <property type="evidence" value="ECO:0007669"/>
    <property type="project" value="InterPro"/>
</dbReference>
<dbReference type="GO" id="GO:0034039">
    <property type="term" value="F:8-oxo-7,8-dihydroguanine DNA N-glycosylase activity"/>
    <property type="evidence" value="ECO:0007669"/>
    <property type="project" value="TreeGrafter"/>
</dbReference>
<keyword evidence="11 22" id="KW-0378">Hydrolase</keyword>
<keyword evidence="10" id="KW-0863">Zinc-finger</keyword>
<reference evidence="22" key="1">
    <citation type="journal article" date="2020" name="mSystems">
        <title>Genome- and Community-Level Interaction Insights into Carbon Utilization and Element Cycling Functions of Hydrothermarchaeota in Hydrothermal Sediment.</title>
        <authorList>
            <person name="Zhou Z."/>
            <person name="Liu Y."/>
            <person name="Xu W."/>
            <person name="Pan J."/>
            <person name="Luo Z.H."/>
            <person name="Li M."/>
        </authorList>
    </citation>
    <scope>NUCLEOTIDE SEQUENCE [LARGE SCALE GENOMIC DNA]</scope>
    <source>
        <strain evidence="22">SpSt-222</strain>
    </source>
</reference>
<evidence type="ECO:0000256" key="9">
    <source>
        <dbReference type="ARBA" id="ARBA00022763"/>
    </source>
</evidence>
<dbReference type="Pfam" id="PF01149">
    <property type="entry name" value="Fapy_DNA_glyco"/>
    <property type="match status" value="1"/>
</dbReference>
<dbReference type="SMART" id="SM00898">
    <property type="entry name" value="Fapy_DNA_glyco"/>
    <property type="match status" value="1"/>
</dbReference>
<keyword evidence="8" id="KW-0479">Metal-binding</keyword>
<evidence type="ECO:0000256" key="17">
    <source>
        <dbReference type="ARBA" id="ARBA00023295"/>
    </source>
</evidence>
<protein>
    <recommendedName>
        <fullName evidence="7">Formamidopyrimidine-DNA glycosylase</fullName>
        <ecNumber evidence="5">3.2.2.23</ecNumber>
        <ecNumber evidence="6">4.2.99.18</ecNumber>
    </recommendedName>
    <alternativeName>
        <fullName evidence="18">DNA-(apurinic or apyrimidinic site) lyase MutM</fullName>
    </alternativeName>
</protein>
<dbReference type="InterPro" id="IPR020629">
    <property type="entry name" value="FPG_Glyclase"/>
</dbReference>
<dbReference type="AlphaFoldDB" id="A0A7C1XDL1"/>
<dbReference type="InterPro" id="IPR035937">
    <property type="entry name" value="FPG_N"/>
</dbReference>
<dbReference type="FunFam" id="1.10.8.50:FF:000003">
    <property type="entry name" value="Formamidopyrimidine-DNA glycosylase"/>
    <property type="match status" value="1"/>
</dbReference>
<dbReference type="InterPro" id="IPR000214">
    <property type="entry name" value="Znf_DNA_glyclase/AP_lyase"/>
</dbReference>
<dbReference type="SUPFAM" id="SSF57716">
    <property type="entry name" value="Glucocorticoid receptor-like (DNA-binding domain)"/>
    <property type="match status" value="1"/>
</dbReference>
<dbReference type="Pfam" id="PF06831">
    <property type="entry name" value="H2TH"/>
    <property type="match status" value="1"/>
</dbReference>
<dbReference type="Gene3D" id="1.10.8.50">
    <property type="match status" value="1"/>
</dbReference>
<gene>
    <name evidence="22" type="primary">mutM</name>
    <name evidence="22" type="ORF">ENP47_06250</name>
</gene>
<feature type="domain" description="FPG-type" evidence="20">
    <location>
        <begin position="278"/>
        <end position="313"/>
    </location>
</feature>
<dbReference type="InterPro" id="IPR015886">
    <property type="entry name" value="H2TH_FPG"/>
</dbReference>
<dbReference type="PANTHER" id="PTHR22993">
    <property type="entry name" value="FORMAMIDOPYRIMIDINE-DNA GLYCOSYLASE"/>
    <property type="match status" value="1"/>
</dbReference>
<feature type="domain" description="Formamidopyrimidine-DNA glycosylase catalytic" evidence="21">
    <location>
        <begin position="28"/>
        <end position="155"/>
    </location>
</feature>
<dbReference type="Gene3D" id="3.20.190.10">
    <property type="entry name" value="MutM-like, N-terminal"/>
    <property type="match status" value="1"/>
</dbReference>
<evidence type="ECO:0000313" key="22">
    <source>
        <dbReference type="EMBL" id="HEF65178.1"/>
    </source>
</evidence>
<dbReference type="PROSITE" id="PS51068">
    <property type="entry name" value="FPG_CAT"/>
    <property type="match status" value="1"/>
</dbReference>
<evidence type="ECO:0000256" key="1">
    <source>
        <dbReference type="ARBA" id="ARBA00001668"/>
    </source>
</evidence>
<keyword evidence="12" id="KW-0862">Zinc</keyword>
<comment type="subunit">
    <text evidence="4">Monomer.</text>
</comment>
<dbReference type="EMBL" id="DSJL01000011">
    <property type="protein sequence ID" value="HEF65178.1"/>
    <property type="molecule type" value="Genomic_DNA"/>
</dbReference>
<dbReference type="NCBIfam" id="TIGR00577">
    <property type="entry name" value="fpg"/>
    <property type="match status" value="1"/>
</dbReference>
<comment type="cofactor">
    <cofactor evidence="2">
        <name>Zn(2+)</name>
        <dbReference type="ChEBI" id="CHEBI:29105"/>
    </cofactor>
</comment>
<dbReference type="GO" id="GO:0003684">
    <property type="term" value="F:damaged DNA binding"/>
    <property type="evidence" value="ECO:0007669"/>
    <property type="project" value="InterPro"/>
</dbReference>
<keyword evidence="9" id="KW-0227">DNA damage</keyword>
<evidence type="ECO:0000259" key="20">
    <source>
        <dbReference type="PROSITE" id="PS51066"/>
    </source>
</evidence>
<dbReference type="SUPFAM" id="SSF46946">
    <property type="entry name" value="S13-like H2TH domain"/>
    <property type="match status" value="1"/>
</dbReference>
<dbReference type="SUPFAM" id="SSF81624">
    <property type="entry name" value="N-terminal domain of MutM-like DNA repair proteins"/>
    <property type="match status" value="1"/>
</dbReference>
<comment type="caution">
    <text evidence="22">The sequence shown here is derived from an EMBL/GenBank/DDBJ whole genome shotgun (WGS) entry which is preliminary data.</text>
</comment>
<dbReference type="InterPro" id="IPR010663">
    <property type="entry name" value="Znf_FPG/IleRS"/>
</dbReference>
<evidence type="ECO:0000256" key="19">
    <source>
        <dbReference type="ARBA" id="ARBA00044632"/>
    </source>
</evidence>
<sequence length="318" mass="35725">MAGDQRQSHKRCRNRSSGPSSLGDTDVPELPEVETIRRTLAPLLIGATVLAALRGERPDDILLDPWPIFARRVRGRQIVALERRGKYLALRFSDEGRLLIHLGMTGEFRLSRPDVPPPRHCHIGLVLRSPYPLPATLIDRRRRFVLRYRDIRRFGRIGLLAPEDWAALSQRLGPEPLDPDLDAFTLWQRLVHHHTSVKAALLNQALIAGIGNIYADEALFQAGIHPLRRCDTLTLSEVERLLTALRSVLTAAIESQGTTIRDYRDAHGRTGRYQFQLQIYGQRPGTPCPRCGTPLERVRVAGRSSTACPQCQPLACNT</sequence>
<proteinExistence type="inferred from homology"/>
<evidence type="ECO:0000256" key="7">
    <source>
        <dbReference type="ARBA" id="ARBA00016240"/>
    </source>
</evidence>
<dbReference type="GO" id="GO:0008270">
    <property type="term" value="F:zinc ion binding"/>
    <property type="evidence" value="ECO:0007669"/>
    <property type="project" value="UniProtKB-KW"/>
</dbReference>
<evidence type="ECO:0000256" key="15">
    <source>
        <dbReference type="ARBA" id="ARBA00023239"/>
    </source>
</evidence>
<dbReference type="NCBIfam" id="NF002211">
    <property type="entry name" value="PRK01103.1"/>
    <property type="match status" value="1"/>
</dbReference>
<keyword evidence="15 22" id="KW-0456">Lyase</keyword>
<dbReference type="SMART" id="SM01232">
    <property type="entry name" value="H2TH"/>
    <property type="match status" value="1"/>
</dbReference>
<evidence type="ECO:0000256" key="14">
    <source>
        <dbReference type="ARBA" id="ARBA00023204"/>
    </source>
</evidence>
<dbReference type="InterPro" id="IPR012319">
    <property type="entry name" value="FPG_cat"/>
</dbReference>
<evidence type="ECO:0000256" key="8">
    <source>
        <dbReference type="ARBA" id="ARBA00022723"/>
    </source>
</evidence>
<dbReference type="Pfam" id="PF06827">
    <property type="entry name" value="zf-FPG_IleRS"/>
    <property type="match status" value="1"/>
</dbReference>
<dbReference type="PROSITE" id="PS51066">
    <property type="entry name" value="ZF_FPG_2"/>
    <property type="match status" value="1"/>
</dbReference>
<evidence type="ECO:0000256" key="16">
    <source>
        <dbReference type="ARBA" id="ARBA00023268"/>
    </source>
</evidence>
<evidence type="ECO:0000256" key="10">
    <source>
        <dbReference type="ARBA" id="ARBA00022771"/>
    </source>
</evidence>
<dbReference type="PANTHER" id="PTHR22993:SF9">
    <property type="entry name" value="FORMAMIDOPYRIMIDINE-DNA GLYCOSYLASE"/>
    <property type="match status" value="1"/>
</dbReference>
<accession>A0A7C1XDL1</accession>
<comment type="catalytic activity">
    <reaction evidence="19">
        <text>2'-deoxyribonucleotide-(2'-deoxyribose 5'-phosphate)-2'-deoxyribonucleotide-DNA = a 3'-end 2'-deoxyribonucleotide-(2,3-dehydro-2,3-deoxyribose 5'-phosphate)-DNA + a 5'-end 5'-phospho-2'-deoxyribonucleoside-DNA + H(+)</text>
        <dbReference type="Rhea" id="RHEA:66592"/>
        <dbReference type="Rhea" id="RHEA-COMP:13180"/>
        <dbReference type="Rhea" id="RHEA-COMP:16897"/>
        <dbReference type="Rhea" id="RHEA-COMP:17067"/>
        <dbReference type="ChEBI" id="CHEBI:15378"/>
        <dbReference type="ChEBI" id="CHEBI:136412"/>
        <dbReference type="ChEBI" id="CHEBI:157695"/>
        <dbReference type="ChEBI" id="CHEBI:167181"/>
        <dbReference type="EC" id="4.2.99.18"/>
    </reaction>
</comment>
<evidence type="ECO:0000256" key="12">
    <source>
        <dbReference type="ARBA" id="ARBA00022833"/>
    </source>
</evidence>
<keyword evidence="17 22" id="KW-0326">Glycosidase</keyword>
<evidence type="ECO:0000256" key="3">
    <source>
        <dbReference type="ARBA" id="ARBA00009409"/>
    </source>
</evidence>
<keyword evidence="14" id="KW-0234">DNA repair</keyword>
<evidence type="ECO:0000256" key="18">
    <source>
        <dbReference type="ARBA" id="ARBA00030638"/>
    </source>
</evidence>
<dbReference type="CDD" id="cd08966">
    <property type="entry name" value="EcFpg-like_N"/>
    <property type="match status" value="1"/>
</dbReference>
<evidence type="ECO:0000256" key="11">
    <source>
        <dbReference type="ARBA" id="ARBA00022801"/>
    </source>
</evidence>
<evidence type="ECO:0000256" key="2">
    <source>
        <dbReference type="ARBA" id="ARBA00001947"/>
    </source>
</evidence>
<organism evidence="22">
    <name type="scientific">Thermomicrobium roseum</name>
    <dbReference type="NCBI Taxonomy" id="500"/>
    <lineage>
        <taxon>Bacteria</taxon>
        <taxon>Pseudomonadati</taxon>
        <taxon>Thermomicrobiota</taxon>
        <taxon>Thermomicrobia</taxon>
        <taxon>Thermomicrobiales</taxon>
        <taxon>Thermomicrobiaceae</taxon>
        <taxon>Thermomicrobium</taxon>
    </lineage>
</organism>
<evidence type="ECO:0000256" key="4">
    <source>
        <dbReference type="ARBA" id="ARBA00011245"/>
    </source>
</evidence>
<keyword evidence="16" id="KW-0511">Multifunctional enzyme</keyword>